<dbReference type="InterPro" id="IPR004360">
    <property type="entry name" value="Glyas_Fos-R_dOase_dom"/>
</dbReference>
<dbReference type="InterPro" id="IPR049789">
    <property type="entry name" value="ArsI/CadI-like"/>
</dbReference>
<dbReference type="EC" id="4.4.1.5" evidence="2"/>
<accession>A0ABQ0YSA6</accession>
<dbReference type="Pfam" id="PF00903">
    <property type="entry name" value="Glyoxalase"/>
    <property type="match status" value="1"/>
</dbReference>
<dbReference type="InterPro" id="IPR037523">
    <property type="entry name" value="VOC_core"/>
</dbReference>
<organism evidence="2 3">
    <name type="scientific">Rhodococcus aetherivorans</name>
    <dbReference type="NCBI Taxonomy" id="191292"/>
    <lineage>
        <taxon>Bacteria</taxon>
        <taxon>Bacillati</taxon>
        <taxon>Actinomycetota</taxon>
        <taxon>Actinomycetes</taxon>
        <taxon>Mycobacteriales</taxon>
        <taxon>Nocardiaceae</taxon>
        <taxon>Rhodococcus</taxon>
    </lineage>
</organism>
<dbReference type="GO" id="GO:0004462">
    <property type="term" value="F:lactoylglutathione lyase activity"/>
    <property type="evidence" value="ECO:0007669"/>
    <property type="project" value="UniProtKB-EC"/>
</dbReference>
<reference evidence="2 3" key="1">
    <citation type="journal article" date="2018" name="Biodegradation">
        <title>1,4-Dioxane degradation characteristics of Rhodococcus aetherivorans JCM 14343.</title>
        <authorList>
            <person name="Inoue D."/>
            <person name="Tsunoda T."/>
            <person name="Yamamoto N."/>
            <person name="Ike M."/>
            <person name="Sei K."/>
        </authorList>
    </citation>
    <scope>NUCLEOTIDE SEQUENCE [LARGE SCALE GENOMIC DNA]</scope>
    <source>
        <strain evidence="2 3">JCM 14343</strain>
    </source>
</reference>
<name>A0ABQ0YSA6_9NOCA</name>
<dbReference type="Gene3D" id="3.10.180.10">
    <property type="entry name" value="2,3-Dihydroxybiphenyl 1,2-Dioxygenase, domain 1"/>
    <property type="match status" value="1"/>
</dbReference>
<dbReference type="NCBIfam" id="NF041414">
    <property type="entry name" value="ArsI_CadI_VOC"/>
    <property type="match status" value="1"/>
</dbReference>
<gene>
    <name evidence="2" type="ORF">RAJCM14343_4741</name>
</gene>
<dbReference type="EMBL" id="BLAH01000117">
    <property type="protein sequence ID" value="GES39469.1"/>
    <property type="molecule type" value="Genomic_DNA"/>
</dbReference>
<dbReference type="Proteomes" id="UP000325466">
    <property type="component" value="Unassembled WGS sequence"/>
</dbReference>
<sequence>MDSRPVSRFRGVTTMSATRVQLALNVEDITAATEFYTALFGVSPHKQRPGYANFAIEDPPLKLVLIENPGARERLNHLGIEAAGSEEVSGALARFRAAGLTATVAEQDLCCHAVQDKVFVDAPDVPNGWWEYYAVTDDNPANPDGLTGSACAVACASEDSPVAGACCG</sequence>
<keyword evidence="2" id="KW-0456">Lyase</keyword>
<evidence type="ECO:0000313" key="2">
    <source>
        <dbReference type="EMBL" id="GES39469.1"/>
    </source>
</evidence>
<evidence type="ECO:0000259" key="1">
    <source>
        <dbReference type="PROSITE" id="PS51819"/>
    </source>
</evidence>
<dbReference type="InterPro" id="IPR052393">
    <property type="entry name" value="Cadmium-induced_rsp"/>
</dbReference>
<dbReference type="InterPro" id="IPR029068">
    <property type="entry name" value="Glyas_Bleomycin-R_OHBP_Dase"/>
</dbReference>
<dbReference type="PANTHER" id="PTHR41294:SF1">
    <property type="entry name" value="CADMIUM-INDUCED PROTEIN CADI"/>
    <property type="match status" value="1"/>
</dbReference>
<feature type="domain" description="VOC" evidence="1">
    <location>
        <begin position="18"/>
        <end position="135"/>
    </location>
</feature>
<protein>
    <submittedName>
        <fullName evidence="2">Lactoylglutathione lyase</fullName>
        <ecNumber evidence="2">4.4.1.5</ecNumber>
    </submittedName>
</protein>
<dbReference type="PANTHER" id="PTHR41294">
    <property type="entry name" value="CADMIUM-INDUCED PROTEIN CADI"/>
    <property type="match status" value="1"/>
</dbReference>
<dbReference type="SUPFAM" id="SSF54593">
    <property type="entry name" value="Glyoxalase/Bleomycin resistance protein/Dihydroxybiphenyl dioxygenase"/>
    <property type="match status" value="1"/>
</dbReference>
<dbReference type="PROSITE" id="PS51819">
    <property type="entry name" value="VOC"/>
    <property type="match status" value="1"/>
</dbReference>
<keyword evidence="3" id="KW-1185">Reference proteome</keyword>
<proteinExistence type="predicted"/>
<comment type="caution">
    <text evidence="2">The sequence shown here is derived from an EMBL/GenBank/DDBJ whole genome shotgun (WGS) entry which is preliminary data.</text>
</comment>
<evidence type="ECO:0000313" key="3">
    <source>
        <dbReference type="Proteomes" id="UP000325466"/>
    </source>
</evidence>